<sequence>MNTQQLLLELTLIGSMMIITGFFLYRRYDARDSVLLKSQKILTGLLGAFLLMAGTVKFFEPFNTMFTQQILLSELPFPFLSRWAGQLGEMAAGALLLVITIGGKSLERDMRTLIMYASTALTTVIMFVAVYVHLLPNVPAEVLPFQSKPPVFTLVILSLAWLNAYLYKRGN</sequence>
<keyword evidence="1" id="KW-1133">Transmembrane helix</keyword>
<evidence type="ECO:0000313" key="3">
    <source>
        <dbReference type="Proteomes" id="UP000241346"/>
    </source>
</evidence>
<reference evidence="2 3" key="1">
    <citation type="submission" date="2018-03" db="EMBL/GenBank/DDBJ databases">
        <title>Whole genome sequencing of Histamine producing bacteria.</title>
        <authorList>
            <person name="Butler K."/>
        </authorList>
    </citation>
    <scope>NUCLEOTIDE SEQUENCE [LARGE SCALE GENOMIC DNA]</scope>
    <source>
        <strain evidence="2 3">DSM 19138</strain>
    </source>
</reference>
<name>A0A2T3NJV5_9GAMM</name>
<feature type="transmembrane region" description="Helical" evidence="1">
    <location>
        <begin position="6"/>
        <end position="25"/>
    </location>
</feature>
<feature type="transmembrane region" description="Helical" evidence="1">
    <location>
        <begin position="79"/>
        <end position="101"/>
    </location>
</feature>
<dbReference type="RefSeq" id="WP_107296413.1">
    <property type="nucleotide sequence ID" value="NZ_PYMB01000001.1"/>
</dbReference>
<feature type="transmembrane region" description="Helical" evidence="1">
    <location>
        <begin position="41"/>
        <end position="59"/>
    </location>
</feature>
<evidence type="ECO:0000313" key="2">
    <source>
        <dbReference type="EMBL" id="PSW15795.1"/>
    </source>
</evidence>
<organism evidence="2 3">
    <name type="scientific">Photobacterium rosenbergii</name>
    <dbReference type="NCBI Taxonomy" id="294936"/>
    <lineage>
        <taxon>Bacteria</taxon>
        <taxon>Pseudomonadati</taxon>
        <taxon>Pseudomonadota</taxon>
        <taxon>Gammaproteobacteria</taxon>
        <taxon>Vibrionales</taxon>
        <taxon>Vibrionaceae</taxon>
        <taxon>Photobacterium</taxon>
    </lineage>
</organism>
<dbReference type="Proteomes" id="UP000241346">
    <property type="component" value="Unassembled WGS sequence"/>
</dbReference>
<evidence type="ECO:0000256" key="1">
    <source>
        <dbReference type="SAM" id="Phobius"/>
    </source>
</evidence>
<comment type="caution">
    <text evidence="2">The sequence shown here is derived from an EMBL/GenBank/DDBJ whole genome shotgun (WGS) entry which is preliminary data.</text>
</comment>
<dbReference type="AlphaFoldDB" id="A0A2T3NJV5"/>
<feature type="transmembrane region" description="Helical" evidence="1">
    <location>
        <begin position="113"/>
        <end position="134"/>
    </location>
</feature>
<accession>A0A2T3NJV5</accession>
<gene>
    <name evidence="2" type="ORF">C9J01_01910</name>
</gene>
<feature type="transmembrane region" description="Helical" evidence="1">
    <location>
        <begin position="149"/>
        <end position="167"/>
    </location>
</feature>
<keyword evidence="1" id="KW-0472">Membrane</keyword>
<proteinExistence type="predicted"/>
<keyword evidence="1" id="KW-0812">Transmembrane</keyword>
<protein>
    <recommendedName>
        <fullName evidence="4">DoxX family protein</fullName>
    </recommendedName>
</protein>
<dbReference type="OrthoDB" id="4731268at2"/>
<dbReference type="EMBL" id="PYMB01000001">
    <property type="protein sequence ID" value="PSW15795.1"/>
    <property type="molecule type" value="Genomic_DNA"/>
</dbReference>
<evidence type="ECO:0008006" key="4">
    <source>
        <dbReference type="Google" id="ProtNLM"/>
    </source>
</evidence>